<comment type="caution">
    <text evidence="1">The sequence shown here is derived from an EMBL/GenBank/DDBJ whole genome shotgun (WGS) entry which is preliminary data.</text>
</comment>
<sequence length="37" mass="4289">MLALSNSLLLPFNTIPKFRKAIANYFIDICQKNLYTL</sequence>
<dbReference type="AlphaFoldDB" id="A0A7W8CW63"/>
<dbReference type="EMBL" id="JACHHE010000007">
    <property type="protein sequence ID" value="MBB5181130.1"/>
    <property type="molecule type" value="Genomic_DNA"/>
</dbReference>
<proteinExistence type="predicted"/>
<reference evidence="1 2" key="1">
    <citation type="submission" date="2020-08" db="EMBL/GenBank/DDBJ databases">
        <title>Genomic Encyclopedia of Type Strains, Phase IV (KMG-IV): sequencing the most valuable type-strain genomes for metagenomic binning, comparative biology and taxonomic classification.</title>
        <authorList>
            <person name="Goeker M."/>
        </authorList>
    </citation>
    <scope>NUCLEOTIDE SEQUENCE [LARGE SCALE GENOMIC DNA]</scope>
    <source>
        <strain evidence="1 2">DSM 15895</strain>
    </source>
</reference>
<protein>
    <submittedName>
        <fullName evidence="1">Uncharacterized protein</fullName>
    </submittedName>
</protein>
<evidence type="ECO:0000313" key="1">
    <source>
        <dbReference type="EMBL" id="MBB5181130.1"/>
    </source>
</evidence>
<gene>
    <name evidence="1" type="ORF">HNQ44_002595</name>
</gene>
<organism evidence="1 2">
    <name type="scientific">Planococcus koreensis</name>
    <dbReference type="NCBI Taxonomy" id="112331"/>
    <lineage>
        <taxon>Bacteria</taxon>
        <taxon>Bacillati</taxon>
        <taxon>Bacillota</taxon>
        <taxon>Bacilli</taxon>
        <taxon>Bacillales</taxon>
        <taxon>Caryophanaceae</taxon>
        <taxon>Planococcus</taxon>
    </lineage>
</organism>
<name>A0A7W8CW63_9BACL</name>
<keyword evidence="2" id="KW-1185">Reference proteome</keyword>
<accession>A0A7W8CW63</accession>
<dbReference type="Proteomes" id="UP000525923">
    <property type="component" value="Unassembled WGS sequence"/>
</dbReference>
<evidence type="ECO:0000313" key="2">
    <source>
        <dbReference type="Proteomes" id="UP000525923"/>
    </source>
</evidence>